<organism evidence="13 14">
    <name type="scientific">Salinisphaera hydrothermalis (strain C41B8)</name>
    <dbReference type="NCBI Taxonomy" id="1304275"/>
    <lineage>
        <taxon>Bacteria</taxon>
        <taxon>Pseudomonadati</taxon>
        <taxon>Pseudomonadota</taxon>
        <taxon>Gammaproteobacteria</taxon>
        <taxon>Salinisphaerales</taxon>
        <taxon>Salinisphaeraceae</taxon>
        <taxon>Salinisphaera</taxon>
    </lineage>
</organism>
<reference evidence="13 14" key="1">
    <citation type="submission" date="2013-03" db="EMBL/GenBank/DDBJ databases">
        <title>Salinisphaera hydrothermalis C41B8 Genome Sequencing.</title>
        <authorList>
            <person name="Li C."/>
            <person name="Lai Q."/>
            <person name="Shao Z."/>
        </authorList>
    </citation>
    <scope>NUCLEOTIDE SEQUENCE [LARGE SCALE GENOMIC DNA]</scope>
    <source>
        <strain evidence="13 14">C41B8</strain>
    </source>
</reference>
<dbReference type="PANTHER" id="PTHR12358:SF106">
    <property type="entry name" value="LIPID KINASE YEGS"/>
    <property type="match status" value="1"/>
</dbReference>
<evidence type="ECO:0000259" key="12">
    <source>
        <dbReference type="PROSITE" id="PS50146"/>
    </source>
</evidence>
<evidence type="ECO:0000256" key="5">
    <source>
        <dbReference type="ARBA" id="ARBA00022741"/>
    </source>
</evidence>
<keyword evidence="4" id="KW-0479">Metal-binding</keyword>
<dbReference type="PATRIC" id="fig|1304275.5.peg.2701"/>
<evidence type="ECO:0000256" key="8">
    <source>
        <dbReference type="ARBA" id="ARBA00022842"/>
    </source>
</evidence>
<evidence type="ECO:0000256" key="4">
    <source>
        <dbReference type="ARBA" id="ARBA00022723"/>
    </source>
</evidence>
<protein>
    <submittedName>
        <fullName evidence="13">Lipid kinase</fullName>
    </submittedName>
</protein>
<dbReference type="PROSITE" id="PS50146">
    <property type="entry name" value="DAGK"/>
    <property type="match status" value="1"/>
</dbReference>
<evidence type="ECO:0000313" key="13">
    <source>
        <dbReference type="EMBL" id="KEZ76810.1"/>
    </source>
</evidence>
<dbReference type="InterPro" id="IPR045540">
    <property type="entry name" value="YegS/DAGK_C"/>
</dbReference>
<comment type="cofactor">
    <cofactor evidence="1">
        <name>Mg(2+)</name>
        <dbReference type="ChEBI" id="CHEBI:18420"/>
    </cofactor>
</comment>
<dbReference type="AlphaFoldDB" id="A0A084IJC6"/>
<keyword evidence="2" id="KW-0444">Lipid biosynthesis</keyword>
<dbReference type="GO" id="GO:0005524">
    <property type="term" value="F:ATP binding"/>
    <property type="evidence" value="ECO:0007669"/>
    <property type="project" value="UniProtKB-KW"/>
</dbReference>
<keyword evidence="7" id="KW-0067">ATP-binding</keyword>
<dbReference type="eggNOG" id="COG1597">
    <property type="taxonomic scope" value="Bacteria"/>
</dbReference>
<evidence type="ECO:0000256" key="3">
    <source>
        <dbReference type="ARBA" id="ARBA00022679"/>
    </source>
</evidence>
<evidence type="ECO:0000256" key="1">
    <source>
        <dbReference type="ARBA" id="ARBA00001946"/>
    </source>
</evidence>
<keyword evidence="6 13" id="KW-0418">Kinase</keyword>
<dbReference type="InterPro" id="IPR001206">
    <property type="entry name" value="Diacylglycerol_kinase_cat_dom"/>
</dbReference>
<name>A0A084IJC6_SALHC</name>
<dbReference type="SUPFAM" id="SSF111331">
    <property type="entry name" value="NAD kinase/diacylglycerol kinase-like"/>
    <property type="match status" value="1"/>
</dbReference>
<dbReference type="GO" id="GO:0004143">
    <property type="term" value="F:ATP-dependent diacylglycerol kinase activity"/>
    <property type="evidence" value="ECO:0007669"/>
    <property type="project" value="TreeGrafter"/>
</dbReference>
<keyword evidence="8" id="KW-0460">Magnesium</keyword>
<evidence type="ECO:0000256" key="11">
    <source>
        <dbReference type="ARBA" id="ARBA00023264"/>
    </source>
</evidence>
<dbReference type="Gene3D" id="2.60.200.40">
    <property type="match status" value="1"/>
</dbReference>
<accession>A0A084IJC6</accession>
<dbReference type="SMART" id="SM00046">
    <property type="entry name" value="DAGKc"/>
    <property type="match status" value="1"/>
</dbReference>
<keyword evidence="5" id="KW-0547">Nucleotide-binding</keyword>
<evidence type="ECO:0000256" key="9">
    <source>
        <dbReference type="ARBA" id="ARBA00023098"/>
    </source>
</evidence>
<keyword evidence="14" id="KW-1185">Reference proteome</keyword>
<dbReference type="GO" id="GO:0008654">
    <property type="term" value="P:phospholipid biosynthetic process"/>
    <property type="evidence" value="ECO:0007669"/>
    <property type="project" value="UniProtKB-KW"/>
</dbReference>
<dbReference type="Proteomes" id="UP000028302">
    <property type="component" value="Unassembled WGS sequence"/>
</dbReference>
<feature type="domain" description="DAGKc" evidence="12">
    <location>
        <begin position="1"/>
        <end position="128"/>
    </location>
</feature>
<dbReference type="NCBIfam" id="NF009604">
    <property type="entry name" value="PRK13057.1"/>
    <property type="match status" value="1"/>
</dbReference>
<keyword evidence="3" id="KW-0808">Transferase</keyword>
<dbReference type="InterPro" id="IPR050187">
    <property type="entry name" value="Lipid_Phosphate_FormReg"/>
</dbReference>
<keyword evidence="11" id="KW-1208">Phospholipid metabolism</keyword>
<dbReference type="InterPro" id="IPR016064">
    <property type="entry name" value="NAD/diacylglycerol_kinase_sf"/>
</dbReference>
<dbReference type="InterPro" id="IPR017438">
    <property type="entry name" value="ATP-NAD_kinase_N"/>
</dbReference>
<dbReference type="RefSeq" id="WP_051883505.1">
    <property type="nucleotide sequence ID" value="NZ_APNK01000022.1"/>
</dbReference>
<dbReference type="PANTHER" id="PTHR12358">
    <property type="entry name" value="SPHINGOSINE KINASE"/>
    <property type="match status" value="1"/>
</dbReference>
<dbReference type="STRING" id="1304275.C41B8_13225"/>
<keyword evidence="9" id="KW-0443">Lipid metabolism</keyword>
<dbReference type="Pfam" id="PF00781">
    <property type="entry name" value="DAGK_cat"/>
    <property type="match status" value="1"/>
</dbReference>
<evidence type="ECO:0000256" key="10">
    <source>
        <dbReference type="ARBA" id="ARBA00023209"/>
    </source>
</evidence>
<dbReference type="Pfam" id="PF19279">
    <property type="entry name" value="YegS_C"/>
    <property type="match status" value="1"/>
</dbReference>
<dbReference type="InterPro" id="IPR005218">
    <property type="entry name" value="Diacylglycerol/lipid_kinase"/>
</dbReference>
<dbReference type="NCBIfam" id="TIGR00147">
    <property type="entry name" value="YegS/Rv2252/BmrU family lipid kinase"/>
    <property type="match status" value="1"/>
</dbReference>
<gene>
    <name evidence="13" type="ORF">C41B8_13225</name>
</gene>
<dbReference type="EMBL" id="APNK01000022">
    <property type="protein sequence ID" value="KEZ76810.1"/>
    <property type="molecule type" value="Genomic_DNA"/>
</dbReference>
<evidence type="ECO:0000256" key="7">
    <source>
        <dbReference type="ARBA" id="ARBA00022840"/>
    </source>
</evidence>
<dbReference type="GO" id="GO:0005886">
    <property type="term" value="C:plasma membrane"/>
    <property type="evidence" value="ECO:0007669"/>
    <property type="project" value="TreeGrafter"/>
</dbReference>
<evidence type="ECO:0000256" key="6">
    <source>
        <dbReference type="ARBA" id="ARBA00022777"/>
    </source>
</evidence>
<comment type="caution">
    <text evidence="13">The sequence shown here is derived from an EMBL/GenBank/DDBJ whole genome shotgun (WGS) entry which is preliminary data.</text>
</comment>
<keyword evidence="10" id="KW-0594">Phospholipid biosynthesis</keyword>
<evidence type="ECO:0000256" key="2">
    <source>
        <dbReference type="ARBA" id="ARBA00022516"/>
    </source>
</evidence>
<dbReference type="Gene3D" id="3.40.50.10330">
    <property type="entry name" value="Probable inorganic polyphosphate/atp-NAD kinase, domain 1"/>
    <property type="match status" value="1"/>
</dbReference>
<sequence length="306" mass="33015">MIRLRALLLINRESRQGEANAQNAVEHLAARDVDVVEGRFDDPDDVPAEIRRHADDVDVVVLGGGDGTLNLASKAMMECGKPMAVLPLGTANDFARTLLIPTDLAAACDNVVDGVDYGIDLGQCNDVYFLNVASIGLAVRACEYRSDTAKKWFGSLGYASNVFSAVRDTEPFSAEVRFNGRRERLQSIQIAVGNGRYFGGGMAVSSDAALDDGRLDLYSLKPQPLSSLIAMLPGLMRGPHKAMQGVQLFESTEFELRTEQPMDINTDGELLTATPATFRVLPRALTVKVPQAYLDRYGSGKSASAA</sequence>
<proteinExistence type="predicted"/>
<dbReference type="GO" id="GO:0046872">
    <property type="term" value="F:metal ion binding"/>
    <property type="evidence" value="ECO:0007669"/>
    <property type="project" value="UniProtKB-KW"/>
</dbReference>
<evidence type="ECO:0000313" key="14">
    <source>
        <dbReference type="Proteomes" id="UP000028302"/>
    </source>
</evidence>